<keyword evidence="11" id="KW-0443">Lipid metabolism</keyword>
<keyword evidence="4" id="KW-0597">Phosphoprotein</keyword>
<organism evidence="17 18">
    <name type="scientific">Umbelopsis vinacea</name>
    <dbReference type="NCBI Taxonomy" id="44442"/>
    <lineage>
        <taxon>Eukaryota</taxon>
        <taxon>Fungi</taxon>
        <taxon>Fungi incertae sedis</taxon>
        <taxon>Mucoromycota</taxon>
        <taxon>Mucoromycotina</taxon>
        <taxon>Umbelopsidomycetes</taxon>
        <taxon>Umbelopsidales</taxon>
        <taxon>Umbelopsidaceae</taxon>
        <taxon>Umbelopsis</taxon>
    </lineage>
</organism>
<reference evidence="17" key="1">
    <citation type="submission" date="2020-12" db="EMBL/GenBank/DDBJ databases">
        <title>Metabolic potential, ecology and presence of endohyphal bacteria is reflected in genomic diversity of Mucoromycotina.</title>
        <authorList>
            <person name="Muszewska A."/>
            <person name="Okrasinska A."/>
            <person name="Steczkiewicz K."/>
            <person name="Drgas O."/>
            <person name="Orlowska M."/>
            <person name="Perlinska-Lenart U."/>
            <person name="Aleksandrzak-Piekarczyk T."/>
            <person name="Szatraj K."/>
            <person name="Zielenkiewicz U."/>
            <person name="Pilsyk S."/>
            <person name="Malc E."/>
            <person name="Mieczkowski P."/>
            <person name="Kruszewska J.S."/>
            <person name="Biernat P."/>
            <person name="Pawlowska J."/>
        </authorList>
    </citation>
    <scope>NUCLEOTIDE SEQUENCE</scope>
    <source>
        <strain evidence="17">WA0000051536</strain>
    </source>
</reference>
<keyword evidence="6" id="KW-0479">Metal-binding</keyword>
<dbReference type="GO" id="GO:0016298">
    <property type="term" value="F:lipase activity"/>
    <property type="evidence" value="ECO:0007669"/>
    <property type="project" value="TreeGrafter"/>
</dbReference>
<evidence type="ECO:0000256" key="11">
    <source>
        <dbReference type="ARBA" id="ARBA00023098"/>
    </source>
</evidence>
<comment type="cofactor">
    <cofactor evidence="1">
        <name>Ca(2+)</name>
        <dbReference type="ChEBI" id="CHEBI:29108"/>
    </cofactor>
</comment>
<sequence>MKSAQVPQASATLATVHLSKHSGQGAEGRRSKVAQFGSEILQMSHACALTPEKIYNLCAKAVLPCADEMEEKNDNKSNDENQVFVVPETMKAFNLADATSFGLDVASVSTTVGLDIAKLSTKFGFLIAKRSLDAASWLVNPQSGDASQAISWSETPISALLAAASAGVSFGEAVSIGSMNVASTVATKSLESAKDSIETLNTLFGSTDTARCLQEFVQLVKREWVVKDEDRHLLPEKFADFTIVGTIKALTAWAAIQKVTDDHWNRQVLESCTELATFTQWLDDDDCETLCSETDSQSDPIVPLQEPEDKETVMVTGKEEDEQGTVFEGTIEPSAPMLSTADAVSSADGQYGSRRRGSSSHPFIEENDNNIEDVLHNLKRYSKFSMGAYGRTFMRMFGLALPPIPTDTSHINPNFITFAHYTSTSLDNVIGFPNAQEDIVKDDKSYAPSYYLIKDHDSKTIILSFRGTYSLDDLAVDLTCEYDDFVLSGDQPPRTYRVHSGMYRAARAIYQEGSGVLMTAVKQALVENDGYGLVLVGHSLGAAIAAILTLMLASPESCTTTLQSGLPPFRPLSERSRKLITSMVYSYDVITRLSLGSIRDLRTVVAWLTQDGGENELSTSIIRRALNPDSNTVNWMVSLRAGLEVKMQAEKLYPPGTVYWVRDHPVNEKCFQLYRIDKVDKVLNSLIFGRTMISDHWPHRYEFILSQLQKES</sequence>
<keyword evidence="5" id="KW-0812">Transmembrane</keyword>
<keyword evidence="9" id="KW-0442">Lipid degradation</keyword>
<keyword evidence="18" id="KW-1185">Reference proteome</keyword>
<keyword evidence="12" id="KW-0472">Membrane</keyword>
<dbReference type="InterPro" id="IPR002921">
    <property type="entry name" value="Fungal_lipase-type"/>
</dbReference>
<evidence type="ECO:0000259" key="16">
    <source>
        <dbReference type="Pfam" id="PF01764"/>
    </source>
</evidence>
<evidence type="ECO:0000256" key="8">
    <source>
        <dbReference type="ARBA" id="ARBA00022837"/>
    </source>
</evidence>
<dbReference type="AlphaFoldDB" id="A0A8H7PND7"/>
<dbReference type="Gene3D" id="3.40.50.1820">
    <property type="entry name" value="alpha/beta hydrolase"/>
    <property type="match status" value="1"/>
</dbReference>
<comment type="subcellular location">
    <subcellularLocation>
        <location evidence="2">Cell membrane</location>
        <topology evidence="2">Multi-pass membrane protein</topology>
    </subcellularLocation>
</comment>
<accession>A0A8H7PND7</accession>
<name>A0A8H7PND7_9FUNG</name>
<evidence type="ECO:0000256" key="6">
    <source>
        <dbReference type="ARBA" id="ARBA00022723"/>
    </source>
</evidence>
<keyword evidence="10" id="KW-1133">Transmembrane helix</keyword>
<feature type="region of interest" description="Disordered" evidence="15">
    <location>
        <begin position="346"/>
        <end position="365"/>
    </location>
</feature>
<comment type="catalytic activity">
    <reaction evidence="13">
        <text>a 1,2-diacyl-sn-glycerol + H2O = a 2-acylglycerol + a fatty acid + H(+)</text>
        <dbReference type="Rhea" id="RHEA:33275"/>
        <dbReference type="ChEBI" id="CHEBI:15377"/>
        <dbReference type="ChEBI" id="CHEBI:15378"/>
        <dbReference type="ChEBI" id="CHEBI:17389"/>
        <dbReference type="ChEBI" id="CHEBI:17815"/>
        <dbReference type="ChEBI" id="CHEBI:28868"/>
        <dbReference type="EC" id="3.1.1.116"/>
    </reaction>
    <physiologicalReaction direction="left-to-right" evidence="13">
        <dbReference type="Rhea" id="RHEA:33276"/>
    </physiologicalReaction>
</comment>
<keyword evidence="3" id="KW-1003">Cell membrane</keyword>
<evidence type="ECO:0000256" key="2">
    <source>
        <dbReference type="ARBA" id="ARBA00004651"/>
    </source>
</evidence>
<dbReference type="InterPro" id="IPR052214">
    <property type="entry name" value="DAG_Lipase-Related"/>
</dbReference>
<dbReference type="EC" id="3.1.1.116" evidence="14"/>
<evidence type="ECO:0000313" key="18">
    <source>
        <dbReference type="Proteomes" id="UP000612746"/>
    </source>
</evidence>
<evidence type="ECO:0000256" key="12">
    <source>
        <dbReference type="ARBA" id="ARBA00023136"/>
    </source>
</evidence>
<keyword evidence="7" id="KW-0378">Hydrolase</keyword>
<evidence type="ECO:0000256" key="7">
    <source>
        <dbReference type="ARBA" id="ARBA00022801"/>
    </source>
</evidence>
<dbReference type="EMBL" id="JAEPRA010000013">
    <property type="protein sequence ID" value="KAG2176584.1"/>
    <property type="molecule type" value="Genomic_DNA"/>
</dbReference>
<dbReference type="PANTHER" id="PTHR45792:SF8">
    <property type="entry name" value="DIACYLGLYCEROL LIPASE-ALPHA"/>
    <property type="match status" value="1"/>
</dbReference>
<gene>
    <name evidence="17" type="ORF">INT44_007247</name>
</gene>
<dbReference type="OrthoDB" id="438440at2759"/>
<dbReference type="Proteomes" id="UP000612746">
    <property type="component" value="Unassembled WGS sequence"/>
</dbReference>
<protein>
    <recommendedName>
        <fullName evidence="14">sn-1-specific diacylglycerol lipase</fullName>
        <ecNumber evidence="14">3.1.1.116</ecNumber>
    </recommendedName>
</protein>
<evidence type="ECO:0000256" key="5">
    <source>
        <dbReference type="ARBA" id="ARBA00022692"/>
    </source>
</evidence>
<evidence type="ECO:0000256" key="13">
    <source>
        <dbReference type="ARBA" id="ARBA00024531"/>
    </source>
</evidence>
<dbReference type="SUPFAM" id="SSF53474">
    <property type="entry name" value="alpha/beta-Hydrolases"/>
    <property type="match status" value="1"/>
</dbReference>
<evidence type="ECO:0000256" key="10">
    <source>
        <dbReference type="ARBA" id="ARBA00022989"/>
    </source>
</evidence>
<evidence type="ECO:0000256" key="15">
    <source>
        <dbReference type="SAM" id="MobiDB-lite"/>
    </source>
</evidence>
<keyword evidence="8" id="KW-0106">Calcium</keyword>
<dbReference type="PANTHER" id="PTHR45792">
    <property type="entry name" value="DIACYLGLYCEROL LIPASE HOMOLOG-RELATED"/>
    <property type="match status" value="1"/>
</dbReference>
<evidence type="ECO:0000256" key="4">
    <source>
        <dbReference type="ARBA" id="ARBA00022553"/>
    </source>
</evidence>
<dbReference type="Pfam" id="PF01764">
    <property type="entry name" value="Lipase_3"/>
    <property type="match status" value="1"/>
</dbReference>
<evidence type="ECO:0000256" key="3">
    <source>
        <dbReference type="ARBA" id="ARBA00022475"/>
    </source>
</evidence>
<comment type="caution">
    <text evidence="17">The sequence shown here is derived from an EMBL/GenBank/DDBJ whole genome shotgun (WGS) entry which is preliminary data.</text>
</comment>
<dbReference type="GO" id="GO:0046340">
    <property type="term" value="P:diacylglycerol catabolic process"/>
    <property type="evidence" value="ECO:0007669"/>
    <property type="project" value="TreeGrafter"/>
</dbReference>
<feature type="domain" description="Fungal lipase-type" evidence="16">
    <location>
        <begin position="463"/>
        <end position="556"/>
    </location>
</feature>
<dbReference type="InterPro" id="IPR029058">
    <property type="entry name" value="AB_hydrolase_fold"/>
</dbReference>
<proteinExistence type="predicted"/>
<evidence type="ECO:0000313" key="17">
    <source>
        <dbReference type="EMBL" id="KAG2176584.1"/>
    </source>
</evidence>
<evidence type="ECO:0000256" key="9">
    <source>
        <dbReference type="ARBA" id="ARBA00022963"/>
    </source>
</evidence>
<evidence type="ECO:0000256" key="14">
    <source>
        <dbReference type="ARBA" id="ARBA00026104"/>
    </source>
</evidence>
<dbReference type="GO" id="GO:0046872">
    <property type="term" value="F:metal ion binding"/>
    <property type="evidence" value="ECO:0007669"/>
    <property type="project" value="UniProtKB-KW"/>
</dbReference>
<dbReference type="CDD" id="cd00519">
    <property type="entry name" value="Lipase_3"/>
    <property type="match status" value="1"/>
</dbReference>
<dbReference type="GO" id="GO:0005886">
    <property type="term" value="C:plasma membrane"/>
    <property type="evidence" value="ECO:0007669"/>
    <property type="project" value="UniProtKB-SubCell"/>
</dbReference>
<evidence type="ECO:0000256" key="1">
    <source>
        <dbReference type="ARBA" id="ARBA00001913"/>
    </source>
</evidence>
<dbReference type="GO" id="GO:0019369">
    <property type="term" value="P:arachidonate metabolic process"/>
    <property type="evidence" value="ECO:0007669"/>
    <property type="project" value="TreeGrafter"/>
</dbReference>